<keyword evidence="2" id="KW-0472">Membrane</keyword>
<dbReference type="InterPro" id="IPR029055">
    <property type="entry name" value="Ntn_hydrolases_N"/>
</dbReference>
<comment type="caution">
    <text evidence="3">The sequence shown here is derived from an EMBL/GenBank/DDBJ whole genome shotgun (WGS) entry which is preliminary data.</text>
</comment>
<name>A0ABQ0TK02_9BACL</name>
<feature type="transmembrane region" description="Helical" evidence="2">
    <location>
        <begin position="20"/>
        <end position="42"/>
    </location>
</feature>
<dbReference type="PANTHER" id="PTHR34218">
    <property type="entry name" value="PEPTIDASE S45 PENICILLIN AMIDASE"/>
    <property type="match status" value="1"/>
</dbReference>
<dbReference type="Proteomes" id="UP000319578">
    <property type="component" value="Unassembled WGS sequence"/>
</dbReference>
<dbReference type="InterPro" id="IPR002692">
    <property type="entry name" value="S45"/>
</dbReference>
<proteinExistence type="inferred from homology"/>
<keyword evidence="2" id="KW-1133">Transmembrane helix</keyword>
<dbReference type="Pfam" id="PF01804">
    <property type="entry name" value="Penicil_amidase"/>
    <property type="match status" value="1"/>
</dbReference>
<evidence type="ECO:0000313" key="4">
    <source>
        <dbReference type="Proteomes" id="UP000319578"/>
    </source>
</evidence>
<protein>
    <recommendedName>
        <fullName evidence="5">Penicillin acylase family protein</fullName>
    </recommendedName>
</protein>
<dbReference type="SUPFAM" id="SSF56235">
    <property type="entry name" value="N-terminal nucleophile aminohydrolases (Ntn hydrolases)"/>
    <property type="match status" value="1"/>
</dbReference>
<evidence type="ECO:0008006" key="5">
    <source>
        <dbReference type="Google" id="ProtNLM"/>
    </source>
</evidence>
<organism evidence="3 4">
    <name type="scientific">Brevibacillus reuszeri</name>
    <dbReference type="NCBI Taxonomy" id="54915"/>
    <lineage>
        <taxon>Bacteria</taxon>
        <taxon>Bacillati</taxon>
        <taxon>Bacillota</taxon>
        <taxon>Bacilli</taxon>
        <taxon>Bacillales</taxon>
        <taxon>Paenibacillaceae</taxon>
        <taxon>Brevibacillus</taxon>
    </lineage>
</organism>
<accession>A0ABQ0TK02</accession>
<dbReference type="PANTHER" id="PTHR34218:SF4">
    <property type="entry name" value="ACYL-HOMOSERINE LACTONE ACYLASE QUIP"/>
    <property type="match status" value="1"/>
</dbReference>
<dbReference type="Gene3D" id="1.10.439.10">
    <property type="entry name" value="Penicillin Amidohydrolase, domain 1"/>
    <property type="match status" value="1"/>
</dbReference>
<dbReference type="EMBL" id="BJON01000008">
    <property type="protein sequence ID" value="GED68195.1"/>
    <property type="molecule type" value="Genomic_DNA"/>
</dbReference>
<reference evidence="3 4" key="1">
    <citation type="submission" date="2019-06" db="EMBL/GenBank/DDBJ databases">
        <title>Whole genome shotgun sequence of Brevibacillus reuszeri NBRC 15719.</title>
        <authorList>
            <person name="Hosoyama A."/>
            <person name="Uohara A."/>
            <person name="Ohji S."/>
            <person name="Ichikawa N."/>
        </authorList>
    </citation>
    <scope>NUCLEOTIDE SEQUENCE [LARGE SCALE GENOMIC DNA]</scope>
    <source>
        <strain evidence="3 4">NBRC 15719</strain>
    </source>
</reference>
<keyword evidence="2" id="KW-0812">Transmembrane</keyword>
<sequence length="148" mass="16127">MEAALKKQTASRGKKAVKILAGVVIVLLVVSAVLFGIANAYISKSLPQIEGTIQVAGLLEPVTVTRDANGVPHIFAKNEHDLFASQGYVTAQDRLFQMDLSRRQASGELSEVISEKAVDRDKYFRTLGLRRAATLSHEVYSQEAKDAL</sequence>
<gene>
    <name evidence="3" type="ORF">BRE01_18970</name>
</gene>
<evidence type="ECO:0000313" key="3">
    <source>
        <dbReference type="EMBL" id="GED68195.1"/>
    </source>
</evidence>
<evidence type="ECO:0000256" key="1">
    <source>
        <dbReference type="ARBA" id="ARBA00006586"/>
    </source>
</evidence>
<keyword evidence="4" id="KW-1185">Reference proteome</keyword>
<comment type="similarity">
    <text evidence="1">Belongs to the peptidase S45 family.</text>
</comment>
<evidence type="ECO:0000256" key="2">
    <source>
        <dbReference type="SAM" id="Phobius"/>
    </source>
</evidence>
<dbReference type="InterPro" id="IPR023343">
    <property type="entry name" value="Penicillin_amidase_dom1"/>
</dbReference>